<gene>
    <name evidence="1" type="ORF">METZ01_LOCUS111524</name>
</gene>
<dbReference type="Pfam" id="PF14539">
    <property type="entry name" value="DUF4442"/>
    <property type="match status" value="1"/>
</dbReference>
<name>A0A381X1U7_9ZZZZ</name>
<protein>
    <recommendedName>
        <fullName evidence="2">Thioesterase putative domain-containing protein</fullName>
    </recommendedName>
</protein>
<dbReference type="AlphaFoldDB" id="A0A381X1U7"/>
<proteinExistence type="predicted"/>
<dbReference type="Gene3D" id="3.10.129.10">
    <property type="entry name" value="Hotdog Thioesterase"/>
    <property type="match status" value="1"/>
</dbReference>
<dbReference type="InterPro" id="IPR029069">
    <property type="entry name" value="HotDog_dom_sf"/>
</dbReference>
<dbReference type="SUPFAM" id="SSF54637">
    <property type="entry name" value="Thioesterase/thiol ester dehydrase-isomerase"/>
    <property type="match status" value="1"/>
</dbReference>
<dbReference type="InterPro" id="IPR027961">
    <property type="entry name" value="DUF4442"/>
</dbReference>
<evidence type="ECO:0000313" key="1">
    <source>
        <dbReference type="EMBL" id="SVA58670.1"/>
    </source>
</evidence>
<evidence type="ECO:0008006" key="2">
    <source>
        <dbReference type="Google" id="ProtNLM"/>
    </source>
</evidence>
<dbReference type="EMBL" id="UINC01013605">
    <property type="protein sequence ID" value="SVA58670.1"/>
    <property type="molecule type" value="Genomic_DNA"/>
</dbReference>
<accession>A0A381X1U7</accession>
<reference evidence="1" key="1">
    <citation type="submission" date="2018-05" db="EMBL/GenBank/DDBJ databases">
        <authorList>
            <person name="Lanie J.A."/>
            <person name="Ng W.-L."/>
            <person name="Kazmierczak K.M."/>
            <person name="Andrzejewski T.M."/>
            <person name="Davidsen T.M."/>
            <person name="Wayne K.J."/>
            <person name="Tettelin H."/>
            <person name="Glass J.I."/>
            <person name="Rusch D."/>
            <person name="Podicherti R."/>
            <person name="Tsui H.-C.T."/>
            <person name="Winkler M.E."/>
        </authorList>
    </citation>
    <scope>NUCLEOTIDE SEQUENCE</scope>
</reference>
<sequence length="162" mass="18254">MFLNKEQVELSKRINNNLLFKLFSITKLPLAFITGLKILKFNENECVTTVRLKYLNKNPFQSTYFAVLSMAAELSTGAYGLLAASGQRPSVALVITSMKADFLKKAKGRTNFTCTEGKKLLTAVERTVRSQEPQVETISTIGRNENGETIAIFEFTWSFKQR</sequence>
<organism evidence="1">
    <name type="scientific">marine metagenome</name>
    <dbReference type="NCBI Taxonomy" id="408172"/>
    <lineage>
        <taxon>unclassified sequences</taxon>
        <taxon>metagenomes</taxon>
        <taxon>ecological metagenomes</taxon>
    </lineage>
</organism>